<reference evidence="3 4" key="1">
    <citation type="submission" date="2015-11" db="EMBL/GenBank/DDBJ databases">
        <title>Exploring the genomic traits of fungus-feeding bacterial genus Collimonas.</title>
        <authorList>
            <person name="Song C."/>
            <person name="Schmidt R."/>
            <person name="de Jager V."/>
            <person name="Krzyzanowska D."/>
            <person name="Jongedijk E."/>
            <person name="Cankar K."/>
            <person name="Beekwilder J."/>
            <person name="van Veen A."/>
            <person name="de Boer W."/>
            <person name="van Veen J.A."/>
            <person name="Garbeva P."/>
        </authorList>
    </citation>
    <scope>NUCLEOTIDE SEQUENCE [LARGE SCALE GENOMIC DNA]</scope>
    <source>
        <strain evidence="3 4">Ter282</strain>
    </source>
</reference>
<dbReference type="InterPro" id="IPR024973">
    <property type="entry name" value="ESPR"/>
</dbReference>
<dbReference type="InterPro" id="IPR008619">
    <property type="entry name" value="Filamentous_hemagglutn_rpt"/>
</dbReference>
<evidence type="ECO:0000259" key="2">
    <source>
        <dbReference type="SMART" id="SM00912"/>
    </source>
</evidence>
<dbReference type="SMART" id="SM00912">
    <property type="entry name" value="Haemagg_act"/>
    <property type="match status" value="1"/>
</dbReference>
<dbReference type="Pfam" id="PF05594">
    <property type="entry name" value="Fil_haemagg"/>
    <property type="match status" value="8"/>
</dbReference>
<keyword evidence="1" id="KW-0472">Membrane</keyword>
<evidence type="ECO:0000313" key="3">
    <source>
        <dbReference type="EMBL" id="AMP12004.1"/>
    </source>
</evidence>
<accession>A0A127QPU2</accession>
<dbReference type="RefSeq" id="WP_061537470.1">
    <property type="nucleotide sequence ID" value="NZ_CP013235.1"/>
</dbReference>
<dbReference type="Pfam" id="PF05860">
    <property type="entry name" value="TPS"/>
    <property type="match status" value="1"/>
</dbReference>
<dbReference type="PATRIC" id="fig|279058.18.peg.4280"/>
<dbReference type="InterPro" id="IPR008638">
    <property type="entry name" value="FhaB/CdiA-like_TPS"/>
</dbReference>
<protein>
    <submittedName>
        <fullName evidence="3">Filamentous hemagglutinin family N-terminal domain protein</fullName>
    </submittedName>
</protein>
<dbReference type="SUPFAM" id="SSF51126">
    <property type="entry name" value="Pectin lyase-like"/>
    <property type="match status" value="1"/>
</dbReference>
<organism evidence="3 4">
    <name type="scientific">Collimonas arenae</name>
    <dbReference type="NCBI Taxonomy" id="279058"/>
    <lineage>
        <taxon>Bacteria</taxon>
        <taxon>Pseudomonadati</taxon>
        <taxon>Pseudomonadota</taxon>
        <taxon>Betaproteobacteria</taxon>
        <taxon>Burkholderiales</taxon>
        <taxon>Oxalobacteraceae</taxon>
        <taxon>Collimonas</taxon>
    </lineage>
</organism>
<sequence length="1864" mass="183322">MNKQNFRVIFSKPRNALVVVAENISNQSKGSGSESSSSGVIHAPLMRFAHLVVAVLALFGCVSGVNAQIVANPNAAPNIRPTVTQTASGIPLVQIASPNSTGLSHNQFNSFSVGSQGAVLNNSRVVVGTQLAGQIQGNPNLSGGSANIILNEVVGGSRSQLNGYLEVAGQKAQVIISNENGITCSGCGWINTSRGVLSTGAPVFGGDGSLQAFRVTRGDIQINGLNAANTDQTDLISRSVAINGQLWANQLNVITGTNQVNFADLGVQTIQSDNNKPTVAIDVASLGGMYANKIRLVGTENGVGVRSLGGIASQAGDLSLDSQGQITLAGQTSAVGSVTIHSHDGVVNSGTVYGQQAVLVSSDNQVANSGTIASKSDLTLFAGSIASTGVLGAGIDANNQASQPGSVNLVAAGSLSATGQNVAGANVTMNGASLDISHASTSAAGNVALTARAGDINHTGGNLQAGGGASLNASGAILNDAAVINAAQLTSTSTSLSNHGGTLNQSGNGATSISTSGLLDNSSGAITTAAQNATLQVGGLSNDAGQINQTGTGTLTVNSGALSNVAGNIATGGQLAVNASSLNNQRGQVIAAGAENFQITGNVANNQGILQSGTGMTVQAGAIDNSAGRITSLDTSGLTLSTTGQLTNAAGTTAGGVAGGVIGGNGNVSVTAANASNSGQITATNNLTTNVSGLLDNSGGHLAAGQTLQANAAALKNNAGAIDAANVGLTVAQLDNSHGKVSADQLTIHSTNLTNEAGQLLQFGTGANVIDVAATLDNSAGGLIQTNSTDLTLTPQTLNNSGGTIAHAGSGTLTVNTGSGAVQNQNGSIATNGQLAVTAGSVNNQAGKLTANAGETLNVAGALNNVQGTVQAANALQVNAGSIDNSAGHMVSLDASGLTLTSTGQLTNGAAGVIGGNGNVAVSAANATNAGSITANNNLTTNVSGTFDNSGGRLAAGHALQANAGTMVNNAGVIDASTVALTIPQLNNSGGKITADQLTIHSTNLTNEAGQIAQFGTSTNVIAVANALDNSAGGVIQTNSADLTLTPQTLNNAGGTIALAGSGTLTVTAASGVLQNQQGSIGGNGLTNVSALSITNQGGSIFGQKATTIAATQGDINNSAGGYLGGSQLTVNAAGAVDNTSGKIEGTQSGLTLSANSLNNAAGTVQSLGGAPLSITAAQGISNGVANGVGGFIGSAGDVDINAGPVDNTGGTLYAKDALTLQANGQLTNSYGVIQSGSNLSATANGAVVNANGRIEANGSTATMTVSGSSLDNTSGRIANSGTGLTNINGGSQITNTNAANTPNMGTIGGNGDVALTSTNLDNSSGGQVIAAGNLTLNQGGTVNNNAGKLFAGKNLQLNQPGAAVTNVGGVVSATGNINVAVASVDNTFGLIATTAGAGGDIALSTASNFNNAAGTIASDHNLALTAPTLTGNGKVVAGQDAAISLQGDYANMATSNLLAANRDLTLSITGNLTNTGNLEAVRNLTLNAANVDNQSTGLINAGNGETVIHSSNAVTNTGRIYGGDIAIGAQTLTNDVDTTTNQAGVIASRNTLQIGAQQITNREHALIQSLSDMALGGALDANNNVTGSAASILNSSATIDSGGALFLQTASLTNQNNHFSTTQQVDPTQTTHVTEYNPWYDPTIWYTPNQVTWGDSGDGGVVLIDPMGGRYEKFSKKDYTQEVSKTVVTSSDPGKISSAGNMTLSGNVTNDKSTIIAGGTLGGTTGSINNIGATGTTDTVQHMTAGENYYHYVDGHPHQNHYDLVNNGAAYDNVLPSTPLALQVWTVQQNTQPVTGPNQAVGNGVGGNAVPTFGGLLVGANQSGLSVGAGSGKSVGSVAGGVGRLVSVVVRKPSPLAAVALAR</sequence>
<keyword evidence="1" id="KW-0812">Transmembrane</keyword>
<dbReference type="Proteomes" id="UP000071778">
    <property type="component" value="Chromosome"/>
</dbReference>
<feature type="domain" description="Filamentous haemagglutinin FhaB/tRNA nuclease CdiA-like TPS" evidence="2">
    <location>
        <begin position="87"/>
        <end position="207"/>
    </location>
</feature>
<dbReference type="InterPro" id="IPR010069">
    <property type="entry name" value="CdiA_FHA1_rpt"/>
</dbReference>
<name>A0A127QPU2_9BURK</name>
<dbReference type="NCBIfam" id="TIGR01901">
    <property type="entry name" value="adhes_NPXG"/>
    <property type="match status" value="1"/>
</dbReference>
<dbReference type="InterPro" id="IPR011050">
    <property type="entry name" value="Pectin_lyase_fold/virulence"/>
</dbReference>
<dbReference type="Pfam" id="PF13018">
    <property type="entry name" value="ESPR"/>
    <property type="match status" value="1"/>
</dbReference>
<dbReference type="Gene3D" id="2.160.20.10">
    <property type="entry name" value="Single-stranded right-handed beta-helix, Pectin lyase-like"/>
    <property type="match status" value="1"/>
</dbReference>
<keyword evidence="4" id="KW-1185">Reference proteome</keyword>
<keyword evidence="1" id="KW-1133">Transmembrane helix</keyword>
<proteinExistence type="predicted"/>
<dbReference type="InterPro" id="IPR012334">
    <property type="entry name" value="Pectin_lyas_fold"/>
</dbReference>
<dbReference type="NCBIfam" id="TIGR01731">
    <property type="entry name" value="fil_hemag_20aa"/>
    <property type="match status" value="30"/>
</dbReference>
<evidence type="ECO:0000256" key="1">
    <source>
        <dbReference type="SAM" id="Phobius"/>
    </source>
</evidence>
<feature type="transmembrane region" description="Helical" evidence="1">
    <location>
        <begin position="48"/>
        <end position="71"/>
    </location>
</feature>
<evidence type="ECO:0000313" key="4">
    <source>
        <dbReference type="Proteomes" id="UP000071778"/>
    </source>
</evidence>
<gene>
    <name evidence="3" type="ORF">CAter282_4344</name>
</gene>
<dbReference type="EMBL" id="CP013235">
    <property type="protein sequence ID" value="AMP12004.1"/>
    <property type="molecule type" value="Genomic_DNA"/>
</dbReference>